<feature type="compositionally biased region" description="Polar residues" evidence="1">
    <location>
        <begin position="278"/>
        <end position="287"/>
    </location>
</feature>
<sequence length="310" mass="35525">MGYLSASDVATLHAALQIKPSESVRRHYLHPLRDVDPTMRLFQSWFRDDCQILMIGPDTLLLKERIRNPEAYYQHYQGRNLPQLETWVVGIPPTSKSDHLKRLKRMKRLKRKWNNRRNVKAVRAAALVALEDILDLDTLRQCLCLYDHNKPDSNTLDFYTLDTLRVICELSVRALRAHREQLKHIKEHRNLQEALQHTTSDLEETVDLAGLLYDTNQRMGTVIDYLLKERGTAPTGESQSFELMLDRVLNRLESTEGVRTGGTKSPTPAEDVTMAENPASTGDSPGTTGERLWSKPGQEDERPFAAAERR</sequence>
<name>A0ABR4FIF9_9EURO</name>
<evidence type="ECO:0000256" key="1">
    <source>
        <dbReference type="SAM" id="MobiDB-lite"/>
    </source>
</evidence>
<comment type="caution">
    <text evidence="2">The sequence shown here is derived from an EMBL/GenBank/DDBJ whole genome shotgun (WGS) entry which is preliminary data.</text>
</comment>
<accession>A0ABR4FIF9</accession>
<evidence type="ECO:0000313" key="3">
    <source>
        <dbReference type="Proteomes" id="UP001610563"/>
    </source>
</evidence>
<evidence type="ECO:0000313" key="2">
    <source>
        <dbReference type="EMBL" id="KAL2783011.1"/>
    </source>
</evidence>
<feature type="region of interest" description="Disordered" evidence="1">
    <location>
        <begin position="254"/>
        <end position="310"/>
    </location>
</feature>
<reference evidence="2 3" key="1">
    <citation type="submission" date="2024-07" db="EMBL/GenBank/DDBJ databases">
        <title>Section-level genome sequencing and comparative genomics of Aspergillus sections Usti and Cavernicolus.</title>
        <authorList>
            <consortium name="Lawrence Berkeley National Laboratory"/>
            <person name="Nybo J.L."/>
            <person name="Vesth T.C."/>
            <person name="Theobald S."/>
            <person name="Frisvad J.C."/>
            <person name="Larsen T.O."/>
            <person name="Kjaerboelling I."/>
            <person name="Rothschild-Mancinelli K."/>
            <person name="Lyhne E.K."/>
            <person name="Kogle M.E."/>
            <person name="Barry K."/>
            <person name="Clum A."/>
            <person name="Na H."/>
            <person name="Ledsgaard L."/>
            <person name="Lin J."/>
            <person name="Lipzen A."/>
            <person name="Kuo A."/>
            <person name="Riley R."/>
            <person name="Mondo S."/>
            <person name="Labutti K."/>
            <person name="Haridas S."/>
            <person name="Pangalinan J."/>
            <person name="Salamov A.A."/>
            <person name="Simmons B.A."/>
            <person name="Magnuson J.K."/>
            <person name="Chen J."/>
            <person name="Drula E."/>
            <person name="Henrissat B."/>
            <person name="Wiebenga A."/>
            <person name="Lubbers R.J."/>
            <person name="Gomes A.C."/>
            <person name="Makela M.R."/>
            <person name="Stajich J."/>
            <person name="Grigoriev I.V."/>
            <person name="Mortensen U.H."/>
            <person name="De Vries R.P."/>
            <person name="Baker S.E."/>
            <person name="Andersen M.R."/>
        </authorList>
    </citation>
    <scope>NUCLEOTIDE SEQUENCE [LARGE SCALE GENOMIC DNA]</scope>
    <source>
        <strain evidence="2 3">CBS 209.92</strain>
    </source>
</reference>
<proteinExistence type="predicted"/>
<gene>
    <name evidence="2" type="ORF">BJX66DRAFT_345338</name>
</gene>
<feature type="compositionally biased region" description="Basic and acidic residues" evidence="1">
    <location>
        <begin position="297"/>
        <end position="310"/>
    </location>
</feature>
<protein>
    <submittedName>
        <fullName evidence="2">Uncharacterized protein</fullName>
    </submittedName>
</protein>
<dbReference type="EMBL" id="JBFTWV010000283">
    <property type="protein sequence ID" value="KAL2783011.1"/>
    <property type="molecule type" value="Genomic_DNA"/>
</dbReference>
<organism evidence="2 3">
    <name type="scientific">Aspergillus keveii</name>
    <dbReference type="NCBI Taxonomy" id="714993"/>
    <lineage>
        <taxon>Eukaryota</taxon>
        <taxon>Fungi</taxon>
        <taxon>Dikarya</taxon>
        <taxon>Ascomycota</taxon>
        <taxon>Pezizomycotina</taxon>
        <taxon>Eurotiomycetes</taxon>
        <taxon>Eurotiomycetidae</taxon>
        <taxon>Eurotiales</taxon>
        <taxon>Aspergillaceae</taxon>
        <taxon>Aspergillus</taxon>
        <taxon>Aspergillus subgen. Nidulantes</taxon>
    </lineage>
</organism>
<keyword evidence="3" id="KW-1185">Reference proteome</keyword>
<dbReference type="Proteomes" id="UP001610563">
    <property type="component" value="Unassembled WGS sequence"/>
</dbReference>